<dbReference type="Gene3D" id="3.20.20.10">
    <property type="entry name" value="Alanine racemase"/>
    <property type="match status" value="1"/>
</dbReference>
<dbReference type="SMART" id="SM01119">
    <property type="entry name" value="D-ser_dehydrat"/>
    <property type="match status" value="1"/>
</dbReference>
<comment type="caution">
    <text evidence="4">The sequence shown here is derived from an EMBL/GenBank/DDBJ whole genome shotgun (WGS) entry which is preliminary data.</text>
</comment>
<name>A0A9X2CHK0_9GAMM</name>
<dbReference type="PANTHER" id="PTHR28004">
    <property type="entry name" value="ZGC:162816-RELATED"/>
    <property type="match status" value="1"/>
</dbReference>
<dbReference type="Gene3D" id="2.40.37.20">
    <property type="entry name" value="D-serine dehydratase-like domain"/>
    <property type="match status" value="1"/>
</dbReference>
<keyword evidence="5" id="KW-1185">Reference proteome</keyword>
<evidence type="ECO:0000256" key="1">
    <source>
        <dbReference type="ARBA" id="ARBA00005323"/>
    </source>
</evidence>
<proteinExistence type="inferred from homology"/>
<evidence type="ECO:0000313" key="4">
    <source>
        <dbReference type="EMBL" id="MCL1138575.1"/>
    </source>
</evidence>
<dbReference type="SUPFAM" id="SSF51419">
    <property type="entry name" value="PLP-binding barrel"/>
    <property type="match status" value="1"/>
</dbReference>
<dbReference type="GO" id="GO:0008721">
    <property type="term" value="F:D-serine ammonia-lyase activity"/>
    <property type="evidence" value="ECO:0007669"/>
    <property type="project" value="TreeGrafter"/>
</dbReference>
<organism evidence="4 5">
    <name type="scientific">Shewanella pneumatophori</name>
    <dbReference type="NCBI Taxonomy" id="314092"/>
    <lineage>
        <taxon>Bacteria</taxon>
        <taxon>Pseudomonadati</taxon>
        <taxon>Pseudomonadota</taxon>
        <taxon>Gammaproteobacteria</taxon>
        <taxon>Alteromonadales</taxon>
        <taxon>Shewanellaceae</taxon>
        <taxon>Shewanella</taxon>
    </lineage>
</organism>
<keyword evidence="2" id="KW-0456">Lyase</keyword>
<reference evidence="4" key="1">
    <citation type="submission" date="2022-01" db="EMBL/GenBank/DDBJ databases">
        <title>Whole genome-based taxonomy of the Shewanellaceae.</title>
        <authorList>
            <person name="Martin-Rodriguez A.J."/>
        </authorList>
    </citation>
    <scope>NUCLEOTIDE SEQUENCE</scope>
    <source>
        <strain evidence="4">KCTC 23973</strain>
    </source>
</reference>
<dbReference type="InterPro" id="IPR051466">
    <property type="entry name" value="D-amino_acid_metab_enzyme"/>
</dbReference>
<dbReference type="PANTHER" id="PTHR28004:SF2">
    <property type="entry name" value="D-SERINE DEHYDRATASE"/>
    <property type="match status" value="1"/>
</dbReference>
<feature type="domain" description="D-serine dehydratase-like" evidence="3">
    <location>
        <begin position="266"/>
        <end position="373"/>
    </location>
</feature>
<accession>A0A9X2CHK0</accession>
<dbReference type="InterPro" id="IPR042208">
    <property type="entry name" value="D-ser_dehydrat-like_sf"/>
</dbReference>
<dbReference type="CDD" id="cd06812">
    <property type="entry name" value="PLPDE_III_DSD_D-TA_like_1"/>
    <property type="match status" value="1"/>
</dbReference>
<dbReference type="EMBL" id="JAKILB010000004">
    <property type="protein sequence ID" value="MCL1138575.1"/>
    <property type="molecule type" value="Genomic_DNA"/>
</dbReference>
<evidence type="ECO:0000256" key="2">
    <source>
        <dbReference type="ARBA" id="ARBA00023239"/>
    </source>
</evidence>
<comment type="similarity">
    <text evidence="1">Belongs to the DSD1 family.</text>
</comment>
<sequence length="390" mass="42077">MPSTQILSTTQQSQYQAIDTPFLYVNKPVFINNLSQLRQKIEGLGANLRPHFKTLRSLEAAEFLLPTKNSPVTVSTVKEAEALASKGYTDIIYAVGIADGKLPRIAKMLDQGINARVLLDSVEQAHQLNHFCGSYDCQIPALIEIDCDGHRGGIPPEADKLIEIAQILTSGAASFHGVLTHAGESYQCFEKQQLIDAAQNEVAAAVQAAERIRAAGMQCDIVSIGSTPTAQSYQNLDGITEVRAGVYTFFDLVMAGLNVCQLTDIAATVVTSVIGHNPDKNWIFIDAGWMALSGDRGTAEQPKDCGYGLVCDDSGHVLSGLQVITVNQEHGIIEAVDGGVIDLAQFPVGSRLHILPNHACATASMHAQYHVFDTDGDNGGYEIWNRVQGW</sequence>
<dbReference type="RefSeq" id="WP_248949618.1">
    <property type="nucleotide sequence ID" value="NZ_JAKILB010000004.1"/>
</dbReference>
<dbReference type="Pfam" id="PF14031">
    <property type="entry name" value="D-ser_dehydrat"/>
    <property type="match status" value="1"/>
</dbReference>
<dbReference type="AlphaFoldDB" id="A0A9X2CHK0"/>
<dbReference type="Proteomes" id="UP001139293">
    <property type="component" value="Unassembled WGS sequence"/>
</dbReference>
<dbReference type="InterPro" id="IPR029066">
    <property type="entry name" value="PLP-binding_barrel"/>
</dbReference>
<dbReference type="GO" id="GO:0036088">
    <property type="term" value="P:D-serine catabolic process"/>
    <property type="evidence" value="ECO:0007669"/>
    <property type="project" value="TreeGrafter"/>
</dbReference>
<protein>
    <submittedName>
        <fullName evidence="4">DSD1 family PLP-dependent enzyme</fullName>
    </submittedName>
</protein>
<dbReference type="InterPro" id="IPR001608">
    <property type="entry name" value="Ala_racemase_N"/>
</dbReference>
<dbReference type="InterPro" id="IPR026956">
    <property type="entry name" value="D-ser_dehydrat-like_dom"/>
</dbReference>
<evidence type="ECO:0000313" key="5">
    <source>
        <dbReference type="Proteomes" id="UP001139293"/>
    </source>
</evidence>
<evidence type="ECO:0000259" key="3">
    <source>
        <dbReference type="SMART" id="SM01119"/>
    </source>
</evidence>
<dbReference type="Pfam" id="PF01168">
    <property type="entry name" value="Ala_racemase_N"/>
    <property type="match status" value="1"/>
</dbReference>
<gene>
    <name evidence="4" type="ORF">L2740_08470</name>
</gene>